<dbReference type="Gene3D" id="3.20.20.70">
    <property type="entry name" value="Aldolase class I"/>
    <property type="match status" value="1"/>
</dbReference>
<evidence type="ECO:0000256" key="1">
    <source>
        <dbReference type="ARBA" id="ARBA00001946"/>
    </source>
</evidence>
<proteinExistence type="inferred from homology"/>
<keyword evidence="19" id="KW-1185">Reference proteome</keyword>
<dbReference type="InterPro" id="IPR020476">
    <property type="entry name" value="Nudix_hydrolase"/>
</dbReference>
<dbReference type="InterPro" id="IPR000086">
    <property type="entry name" value="NUDIX_hydrolase_dom"/>
</dbReference>
<reference evidence="18 19" key="1">
    <citation type="submission" date="2021-02" db="EMBL/GenBank/DDBJ databases">
        <title>A novel species of genus Amphritea isolated from a fishpond in China.</title>
        <authorList>
            <person name="Lu H."/>
        </authorList>
    </citation>
    <scope>NUCLEOTIDE SEQUENCE [LARGE SCALE GENOMIC DNA]</scope>
    <source>
        <strain evidence="18 19">RP18W</strain>
    </source>
</reference>
<dbReference type="EMBL" id="JAFFZP010000013">
    <property type="protein sequence ID" value="MBN0987703.1"/>
    <property type="molecule type" value="Genomic_DNA"/>
</dbReference>
<evidence type="ECO:0000256" key="13">
    <source>
        <dbReference type="ARBA" id="ARBA00040794"/>
    </source>
</evidence>
<evidence type="ECO:0000256" key="3">
    <source>
        <dbReference type="ARBA" id="ARBA00022457"/>
    </source>
</evidence>
<dbReference type="PANTHER" id="PTHR47707">
    <property type="entry name" value="8-OXO-DGTP DIPHOSPHATASE"/>
    <property type="match status" value="1"/>
</dbReference>
<dbReference type="GO" id="GO:0016787">
    <property type="term" value="F:hydrolase activity"/>
    <property type="evidence" value="ECO:0007669"/>
    <property type="project" value="UniProtKB-KW"/>
</dbReference>
<keyword evidence="9" id="KW-0234">DNA repair</keyword>
<comment type="cofactor">
    <cofactor evidence="1">
        <name>Mg(2+)</name>
        <dbReference type="ChEBI" id="CHEBI:18420"/>
    </cofactor>
</comment>
<dbReference type="NCBIfam" id="NF006530">
    <property type="entry name" value="PRK08999.1"/>
    <property type="match status" value="1"/>
</dbReference>
<dbReference type="SUPFAM" id="SSF55811">
    <property type="entry name" value="Nudix"/>
    <property type="match status" value="1"/>
</dbReference>
<evidence type="ECO:0000256" key="9">
    <source>
        <dbReference type="ARBA" id="ARBA00023204"/>
    </source>
</evidence>
<evidence type="ECO:0000313" key="19">
    <source>
        <dbReference type="Proteomes" id="UP000760472"/>
    </source>
</evidence>
<evidence type="ECO:0000256" key="2">
    <source>
        <dbReference type="ARBA" id="ARBA00005582"/>
    </source>
</evidence>
<dbReference type="PROSITE" id="PS00893">
    <property type="entry name" value="NUDIX_BOX"/>
    <property type="match status" value="1"/>
</dbReference>
<sequence>MSKLIHVAAAAIFNDSGELLLALRDKAQHQGGLWEFPGGKVEPGEEVRSALARELQEELGIEIDQSATVPLIQVPFHYPDKSVLLDVFRVNRFMGQPYGREGQPLNWVKLADLSGYPFPAANTPIVNALQLPTALAITPRLLSVQYCEYIDKALQKGAQAVMLRAKHLTETEQLNLYQQLAEAFPELLLIWNGSMDAANRAEVTALHLSSERLMQLNSRKTYRGRWLGASCHTEEQIRRAEQIGADYITLSPVQKTASHPEVTPMGWAEYSRLVRLSSLPVYALGGVSLADLEQTLQAGGQGIAAIRCFC</sequence>
<evidence type="ECO:0000256" key="16">
    <source>
        <dbReference type="ARBA" id="ARBA00042798"/>
    </source>
</evidence>
<comment type="caution">
    <text evidence="18">The sequence shown here is derived from an EMBL/GenBank/DDBJ whole genome shotgun (WGS) entry which is preliminary data.</text>
</comment>
<dbReference type="NCBIfam" id="TIGR00586">
    <property type="entry name" value="mutt"/>
    <property type="match status" value="1"/>
</dbReference>
<dbReference type="SUPFAM" id="SSF51391">
    <property type="entry name" value="Thiamin phosphate synthase"/>
    <property type="match status" value="1"/>
</dbReference>
<dbReference type="EC" id="3.6.1.55" evidence="12"/>
<dbReference type="PRINTS" id="PR00502">
    <property type="entry name" value="NUDIXFAMILY"/>
</dbReference>
<dbReference type="InterPro" id="IPR013785">
    <property type="entry name" value="Aldolase_TIM"/>
</dbReference>
<dbReference type="CDD" id="cd03425">
    <property type="entry name" value="NUDIX_MutT_NudA_like"/>
    <property type="match status" value="1"/>
</dbReference>
<organism evidence="18 19">
    <name type="scientific">Amphritea pacifica</name>
    <dbReference type="NCBI Taxonomy" id="2811233"/>
    <lineage>
        <taxon>Bacteria</taxon>
        <taxon>Pseudomonadati</taxon>
        <taxon>Pseudomonadota</taxon>
        <taxon>Gammaproteobacteria</taxon>
        <taxon>Oceanospirillales</taxon>
        <taxon>Oceanospirillaceae</taxon>
        <taxon>Amphritea</taxon>
    </lineage>
</organism>
<evidence type="ECO:0000256" key="12">
    <source>
        <dbReference type="ARBA" id="ARBA00038905"/>
    </source>
</evidence>
<dbReference type="Pfam" id="PF14815">
    <property type="entry name" value="NUDIX_4"/>
    <property type="match status" value="1"/>
</dbReference>
<evidence type="ECO:0000256" key="14">
    <source>
        <dbReference type="ARBA" id="ARBA00041592"/>
    </source>
</evidence>
<name>A0ABS2W7Z4_9GAMM</name>
<comment type="catalytic activity">
    <reaction evidence="11">
        <text>8-oxo-GTP + H2O = 8-oxo-GMP + diphosphate + H(+)</text>
        <dbReference type="Rhea" id="RHEA:67616"/>
        <dbReference type="ChEBI" id="CHEBI:15377"/>
        <dbReference type="ChEBI" id="CHEBI:15378"/>
        <dbReference type="ChEBI" id="CHEBI:33019"/>
        <dbReference type="ChEBI" id="CHEBI:143553"/>
        <dbReference type="ChEBI" id="CHEBI:145694"/>
    </reaction>
</comment>
<comment type="catalytic activity">
    <reaction evidence="10">
        <text>8-oxo-dGTP + H2O = 8-oxo-dGMP + diphosphate + H(+)</text>
        <dbReference type="Rhea" id="RHEA:31575"/>
        <dbReference type="ChEBI" id="CHEBI:15377"/>
        <dbReference type="ChEBI" id="CHEBI:15378"/>
        <dbReference type="ChEBI" id="CHEBI:33019"/>
        <dbReference type="ChEBI" id="CHEBI:63224"/>
        <dbReference type="ChEBI" id="CHEBI:77896"/>
        <dbReference type="EC" id="3.6.1.55"/>
    </reaction>
</comment>
<evidence type="ECO:0000256" key="5">
    <source>
        <dbReference type="ARBA" id="ARBA00022723"/>
    </source>
</evidence>
<evidence type="ECO:0000259" key="17">
    <source>
        <dbReference type="PROSITE" id="PS51462"/>
    </source>
</evidence>
<keyword evidence="7 18" id="KW-0378">Hydrolase</keyword>
<keyword evidence="5" id="KW-0479">Metal-binding</keyword>
<dbReference type="InterPro" id="IPR029119">
    <property type="entry name" value="MutY_C"/>
</dbReference>
<keyword evidence="8" id="KW-0460">Magnesium</keyword>
<evidence type="ECO:0000256" key="11">
    <source>
        <dbReference type="ARBA" id="ARBA00036904"/>
    </source>
</evidence>
<comment type="similarity">
    <text evidence="2">Belongs to the Nudix hydrolase family.</text>
</comment>
<gene>
    <name evidence="18" type="ORF">JW498_10035</name>
</gene>
<dbReference type="InterPro" id="IPR020084">
    <property type="entry name" value="NUDIX_hydrolase_CS"/>
</dbReference>
<dbReference type="Proteomes" id="UP000760472">
    <property type="component" value="Unassembled WGS sequence"/>
</dbReference>
<keyword evidence="3" id="KW-0515">Mutator protein</keyword>
<dbReference type="InterPro" id="IPR015797">
    <property type="entry name" value="NUDIX_hydrolase-like_dom_sf"/>
</dbReference>
<keyword evidence="6" id="KW-0227">DNA damage</keyword>
<keyword evidence="4" id="KW-0235">DNA replication</keyword>
<dbReference type="CDD" id="cd00564">
    <property type="entry name" value="TMP_TenI"/>
    <property type="match status" value="1"/>
</dbReference>
<dbReference type="InterPro" id="IPR036206">
    <property type="entry name" value="ThiamineP_synth_sf"/>
</dbReference>
<dbReference type="PROSITE" id="PS51462">
    <property type="entry name" value="NUDIX"/>
    <property type="match status" value="1"/>
</dbReference>
<dbReference type="InterPro" id="IPR003561">
    <property type="entry name" value="Mutator_MutT"/>
</dbReference>
<dbReference type="Gene3D" id="3.90.79.10">
    <property type="entry name" value="Nucleoside Triphosphate Pyrophosphohydrolase"/>
    <property type="match status" value="1"/>
</dbReference>
<dbReference type="PANTHER" id="PTHR47707:SF1">
    <property type="entry name" value="NUDIX HYDROLASE FAMILY PROTEIN"/>
    <property type="match status" value="1"/>
</dbReference>
<evidence type="ECO:0000256" key="6">
    <source>
        <dbReference type="ARBA" id="ARBA00022763"/>
    </source>
</evidence>
<dbReference type="InterPro" id="IPR022998">
    <property type="entry name" value="ThiamineP_synth_TenI"/>
</dbReference>
<feature type="domain" description="Nudix hydrolase" evidence="17">
    <location>
        <begin position="3"/>
        <end position="133"/>
    </location>
</feature>
<evidence type="ECO:0000256" key="15">
    <source>
        <dbReference type="ARBA" id="ARBA00041979"/>
    </source>
</evidence>
<accession>A0ABS2W7Z4</accession>
<evidence type="ECO:0000256" key="10">
    <source>
        <dbReference type="ARBA" id="ARBA00035861"/>
    </source>
</evidence>
<evidence type="ECO:0000256" key="8">
    <source>
        <dbReference type="ARBA" id="ARBA00022842"/>
    </source>
</evidence>
<dbReference type="Pfam" id="PF02581">
    <property type="entry name" value="TMP-TENI"/>
    <property type="match status" value="1"/>
</dbReference>
<evidence type="ECO:0000313" key="18">
    <source>
        <dbReference type="EMBL" id="MBN0987703.1"/>
    </source>
</evidence>
<dbReference type="RefSeq" id="WP_205213545.1">
    <property type="nucleotide sequence ID" value="NZ_JAFFZP010000013.1"/>
</dbReference>
<evidence type="ECO:0000256" key="4">
    <source>
        <dbReference type="ARBA" id="ARBA00022705"/>
    </source>
</evidence>
<evidence type="ECO:0000256" key="7">
    <source>
        <dbReference type="ARBA" id="ARBA00022801"/>
    </source>
</evidence>
<dbReference type="InterPro" id="IPR047127">
    <property type="entry name" value="MutT-like"/>
</dbReference>
<protein>
    <recommendedName>
        <fullName evidence="13">8-oxo-dGTP diphosphatase</fullName>
        <ecNumber evidence="12">3.6.1.55</ecNumber>
    </recommendedName>
    <alternativeName>
        <fullName evidence="16">7,8-dihydro-8-oxoguanine-triphosphatase</fullName>
    </alternativeName>
    <alternativeName>
        <fullName evidence="15">Mutator protein MutT</fullName>
    </alternativeName>
    <alternativeName>
        <fullName evidence="14">dGTP pyrophosphohydrolase</fullName>
    </alternativeName>
</protein>